<gene>
    <name evidence="9" type="ORF">CEPIT_LOCUS32290</name>
    <name evidence="8" type="ORF">CEPIT_LOCUS8181</name>
</gene>
<dbReference type="InterPro" id="IPR046347">
    <property type="entry name" value="bZIP_sf"/>
</dbReference>
<evidence type="ECO:0000313" key="10">
    <source>
        <dbReference type="Proteomes" id="UP001152523"/>
    </source>
</evidence>
<keyword evidence="2" id="KW-0805">Transcription regulation</keyword>
<accession>A0AAV0CPM7</accession>
<keyword evidence="10" id="KW-1185">Reference proteome</keyword>
<dbReference type="InterPro" id="IPR045314">
    <property type="entry name" value="bZIP_plant_GBF1"/>
</dbReference>
<dbReference type="PROSITE" id="PS50217">
    <property type="entry name" value="BZIP"/>
    <property type="match status" value="1"/>
</dbReference>
<keyword evidence="3" id="KW-0238">DNA-binding</keyword>
<protein>
    <recommendedName>
        <fullName evidence="7">BZIP domain-containing protein</fullName>
    </recommendedName>
</protein>
<dbReference type="Proteomes" id="UP001152523">
    <property type="component" value="Unassembled WGS sequence"/>
</dbReference>
<comment type="caution">
    <text evidence="8">The sequence shown here is derived from an EMBL/GenBank/DDBJ whole genome shotgun (WGS) entry which is preliminary data.</text>
</comment>
<dbReference type="AlphaFoldDB" id="A0AAV0CPM7"/>
<feature type="compositionally biased region" description="Basic and acidic residues" evidence="6">
    <location>
        <begin position="18"/>
        <end position="28"/>
    </location>
</feature>
<dbReference type="GO" id="GO:0005634">
    <property type="term" value="C:nucleus"/>
    <property type="evidence" value="ECO:0007669"/>
    <property type="project" value="UniProtKB-SubCell"/>
</dbReference>
<dbReference type="GO" id="GO:0046982">
    <property type="term" value="F:protein heterodimerization activity"/>
    <property type="evidence" value="ECO:0007669"/>
    <property type="project" value="UniProtKB-ARBA"/>
</dbReference>
<evidence type="ECO:0000313" key="8">
    <source>
        <dbReference type="EMBL" id="CAH9082591.1"/>
    </source>
</evidence>
<dbReference type="SMART" id="SM00338">
    <property type="entry name" value="BRLZ"/>
    <property type="match status" value="1"/>
</dbReference>
<feature type="domain" description="BZIP" evidence="7">
    <location>
        <begin position="26"/>
        <end position="89"/>
    </location>
</feature>
<comment type="subcellular location">
    <subcellularLocation>
        <location evidence="1">Nucleus</location>
    </subcellularLocation>
</comment>
<dbReference type="GO" id="GO:0000976">
    <property type="term" value="F:transcription cis-regulatory region binding"/>
    <property type="evidence" value="ECO:0007669"/>
    <property type="project" value="TreeGrafter"/>
</dbReference>
<evidence type="ECO:0000256" key="2">
    <source>
        <dbReference type="ARBA" id="ARBA00023015"/>
    </source>
</evidence>
<evidence type="ECO:0000256" key="6">
    <source>
        <dbReference type="SAM" id="MobiDB-lite"/>
    </source>
</evidence>
<dbReference type="CDD" id="cd14702">
    <property type="entry name" value="bZIP_plant_GBF1"/>
    <property type="match status" value="1"/>
</dbReference>
<dbReference type="EMBL" id="CAMAPF010000038">
    <property type="protein sequence ID" value="CAH9082591.1"/>
    <property type="molecule type" value="Genomic_DNA"/>
</dbReference>
<dbReference type="Gene3D" id="1.20.5.170">
    <property type="match status" value="1"/>
</dbReference>
<dbReference type="InterPro" id="IPR004827">
    <property type="entry name" value="bZIP"/>
</dbReference>
<dbReference type="GO" id="GO:0045893">
    <property type="term" value="P:positive regulation of DNA-templated transcription"/>
    <property type="evidence" value="ECO:0007669"/>
    <property type="project" value="TreeGrafter"/>
</dbReference>
<dbReference type="PROSITE" id="PS00036">
    <property type="entry name" value="BZIP_BASIC"/>
    <property type="match status" value="1"/>
</dbReference>
<reference evidence="8" key="1">
    <citation type="submission" date="2022-07" db="EMBL/GenBank/DDBJ databases">
        <authorList>
            <person name="Macas J."/>
            <person name="Novak P."/>
            <person name="Neumann P."/>
        </authorList>
    </citation>
    <scope>NUCLEOTIDE SEQUENCE</scope>
</reference>
<organism evidence="8 10">
    <name type="scientific">Cuscuta epithymum</name>
    <dbReference type="NCBI Taxonomy" id="186058"/>
    <lineage>
        <taxon>Eukaryota</taxon>
        <taxon>Viridiplantae</taxon>
        <taxon>Streptophyta</taxon>
        <taxon>Embryophyta</taxon>
        <taxon>Tracheophyta</taxon>
        <taxon>Spermatophyta</taxon>
        <taxon>Magnoliopsida</taxon>
        <taxon>eudicotyledons</taxon>
        <taxon>Gunneridae</taxon>
        <taxon>Pentapetalae</taxon>
        <taxon>asterids</taxon>
        <taxon>lamiids</taxon>
        <taxon>Solanales</taxon>
        <taxon>Convolvulaceae</taxon>
        <taxon>Cuscuteae</taxon>
        <taxon>Cuscuta</taxon>
        <taxon>Cuscuta subgen. Cuscuta</taxon>
    </lineage>
</organism>
<evidence type="ECO:0000256" key="1">
    <source>
        <dbReference type="ARBA" id="ARBA00004123"/>
    </source>
</evidence>
<keyword evidence="5" id="KW-0539">Nucleus</keyword>
<dbReference type="Pfam" id="PF00170">
    <property type="entry name" value="bZIP_1"/>
    <property type="match status" value="1"/>
</dbReference>
<evidence type="ECO:0000259" key="7">
    <source>
        <dbReference type="PROSITE" id="PS50217"/>
    </source>
</evidence>
<feature type="compositionally biased region" description="Polar residues" evidence="6">
    <location>
        <begin position="1"/>
        <end position="17"/>
    </location>
</feature>
<evidence type="ECO:0000313" key="9">
    <source>
        <dbReference type="EMBL" id="CAH9132579.1"/>
    </source>
</evidence>
<dbReference type="FunFam" id="1.20.5.170:FF:000020">
    <property type="entry name" value="BZIP transcription factor"/>
    <property type="match status" value="1"/>
</dbReference>
<dbReference type="EMBL" id="CAMAPF010000972">
    <property type="protein sequence ID" value="CAH9132579.1"/>
    <property type="molecule type" value="Genomic_DNA"/>
</dbReference>
<sequence>MASSVQQQPAHSGSSSDAEQRYAMYDEKKRKRMISNRESAKRSRLRKQQHVEELCSQRALLQNEQSVCKQQIDSLCQGLALLSTENDVLRAQCAELADRLQSMNSLLHLWAEVNETVVEDIHEIPDVLLEPWQLPCPTQPIVASADMFPF</sequence>
<dbReference type="PANTHER" id="PTHR45764">
    <property type="entry name" value="BZIP TRANSCRIPTION FACTOR 44"/>
    <property type="match status" value="1"/>
</dbReference>
<evidence type="ECO:0000256" key="5">
    <source>
        <dbReference type="ARBA" id="ARBA00023242"/>
    </source>
</evidence>
<dbReference type="GO" id="GO:0003700">
    <property type="term" value="F:DNA-binding transcription factor activity"/>
    <property type="evidence" value="ECO:0007669"/>
    <property type="project" value="InterPro"/>
</dbReference>
<feature type="region of interest" description="Disordered" evidence="6">
    <location>
        <begin position="1"/>
        <end position="46"/>
    </location>
</feature>
<evidence type="ECO:0000256" key="3">
    <source>
        <dbReference type="ARBA" id="ARBA00023125"/>
    </source>
</evidence>
<keyword evidence="4" id="KW-0804">Transcription</keyword>
<name>A0AAV0CPM7_9ASTE</name>
<dbReference type="PANTHER" id="PTHR45764:SF34">
    <property type="entry name" value="BZIP TRANSCRIPTION FACTOR 53"/>
    <property type="match status" value="1"/>
</dbReference>
<proteinExistence type="predicted"/>
<dbReference type="SUPFAM" id="SSF57959">
    <property type="entry name" value="Leucine zipper domain"/>
    <property type="match status" value="1"/>
</dbReference>
<evidence type="ECO:0000256" key="4">
    <source>
        <dbReference type="ARBA" id="ARBA00023163"/>
    </source>
</evidence>